<dbReference type="HOGENOM" id="CLU_1739397_0_0_1"/>
<evidence type="ECO:0008006" key="4">
    <source>
        <dbReference type="Google" id="ProtNLM"/>
    </source>
</evidence>
<name>F4PFS8_BATDJ</name>
<evidence type="ECO:0000313" key="2">
    <source>
        <dbReference type="EMBL" id="EGF75913.1"/>
    </source>
</evidence>
<evidence type="ECO:0000313" key="3">
    <source>
        <dbReference type="Proteomes" id="UP000007241"/>
    </source>
</evidence>
<feature type="region of interest" description="Disordered" evidence="1">
    <location>
        <begin position="112"/>
        <end position="134"/>
    </location>
</feature>
<dbReference type="Proteomes" id="UP000007241">
    <property type="component" value="Unassembled WGS sequence"/>
</dbReference>
<reference evidence="2 3" key="1">
    <citation type="submission" date="2009-12" db="EMBL/GenBank/DDBJ databases">
        <title>The draft genome of Batrachochytrium dendrobatidis.</title>
        <authorList>
            <consortium name="US DOE Joint Genome Institute (JGI-PGF)"/>
            <person name="Kuo A."/>
            <person name="Salamov A."/>
            <person name="Schmutz J."/>
            <person name="Lucas S."/>
            <person name="Pitluck S."/>
            <person name="Rosenblum E."/>
            <person name="Stajich J."/>
            <person name="Eisen M."/>
            <person name="Grigoriev I.V."/>
        </authorList>
    </citation>
    <scope>NUCLEOTIDE SEQUENCE [LARGE SCALE GENOMIC DNA]</scope>
    <source>
        <strain evidence="3">JAM81 / FGSC 10211</strain>
    </source>
</reference>
<accession>F4PFS8</accession>
<sequence>MAKNVKSVSFSLDGKEYTGDFHEDEIQWHHPHPKQDLSSKQLEWIETQVRQLLNEHDVIEDVDGIEVEPILQDHSRNAHQFKLTIDGEEFKGMIQDGNLEWFHPKPRRKIKDEHVKSVEKKVQEKMKQHLDEEL</sequence>
<dbReference type="InParanoid" id="F4PFS8"/>
<dbReference type="EMBL" id="GL882960">
    <property type="protein sequence ID" value="EGF75913.1"/>
    <property type="molecule type" value="Genomic_DNA"/>
</dbReference>
<proteinExistence type="predicted"/>
<organism evidence="2 3">
    <name type="scientific">Batrachochytrium dendrobatidis (strain JAM81 / FGSC 10211)</name>
    <name type="common">Frog chytrid fungus</name>
    <dbReference type="NCBI Taxonomy" id="684364"/>
    <lineage>
        <taxon>Eukaryota</taxon>
        <taxon>Fungi</taxon>
        <taxon>Fungi incertae sedis</taxon>
        <taxon>Chytridiomycota</taxon>
        <taxon>Chytridiomycota incertae sedis</taxon>
        <taxon>Chytridiomycetes</taxon>
        <taxon>Rhizophydiales</taxon>
        <taxon>Rhizophydiales incertae sedis</taxon>
        <taxon>Batrachochytrium</taxon>
    </lineage>
</organism>
<gene>
    <name evidence="2" type="ORF">BATDEDRAFT_28968</name>
</gene>
<protein>
    <recommendedName>
        <fullName evidence="4">HicA family toxin-antitoxin system</fullName>
    </recommendedName>
</protein>
<dbReference type="AlphaFoldDB" id="F4PFS8"/>
<keyword evidence="3" id="KW-1185">Reference proteome</keyword>
<evidence type="ECO:0000256" key="1">
    <source>
        <dbReference type="SAM" id="MobiDB-lite"/>
    </source>
</evidence>